<feature type="domain" description="Solute-binding protein family 3/N-terminal" evidence="7">
    <location>
        <begin position="87"/>
        <end position="310"/>
    </location>
</feature>
<evidence type="ECO:0000256" key="3">
    <source>
        <dbReference type="ARBA" id="ARBA00022729"/>
    </source>
</evidence>
<evidence type="ECO:0000256" key="2">
    <source>
        <dbReference type="ARBA" id="ARBA00022448"/>
    </source>
</evidence>
<dbReference type="PANTHER" id="PTHR30085">
    <property type="entry name" value="AMINO ACID ABC TRANSPORTER PERMEASE"/>
    <property type="match status" value="1"/>
</dbReference>
<evidence type="ECO:0000256" key="5">
    <source>
        <dbReference type="SAM" id="MobiDB-lite"/>
    </source>
</evidence>
<dbReference type="RefSeq" id="WP_052371456.1">
    <property type="nucleotide sequence ID" value="NZ_BSTI01000026.1"/>
</dbReference>
<evidence type="ECO:0000259" key="7">
    <source>
        <dbReference type="SMART" id="SM00062"/>
    </source>
</evidence>
<evidence type="ECO:0000256" key="1">
    <source>
        <dbReference type="ARBA" id="ARBA00010333"/>
    </source>
</evidence>
<dbReference type="AlphaFoldDB" id="A0A9W6RB53"/>
<dbReference type="PROSITE" id="PS01039">
    <property type="entry name" value="SBP_BACTERIAL_3"/>
    <property type="match status" value="1"/>
</dbReference>
<dbReference type="InterPro" id="IPR001638">
    <property type="entry name" value="Solute-binding_3/MltF_N"/>
</dbReference>
<organism evidence="8 9">
    <name type="scientific">Amycolatopsis taiwanensis</name>
    <dbReference type="NCBI Taxonomy" id="342230"/>
    <lineage>
        <taxon>Bacteria</taxon>
        <taxon>Bacillati</taxon>
        <taxon>Actinomycetota</taxon>
        <taxon>Actinomycetes</taxon>
        <taxon>Pseudonocardiales</taxon>
        <taxon>Pseudonocardiaceae</taxon>
        <taxon>Amycolatopsis</taxon>
    </lineage>
</organism>
<feature type="region of interest" description="Disordered" evidence="5">
    <location>
        <begin position="46"/>
        <end position="72"/>
    </location>
</feature>
<evidence type="ECO:0000313" key="9">
    <source>
        <dbReference type="Proteomes" id="UP001165136"/>
    </source>
</evidence>
<gene>
    <name evidence="8" type="ORF">Atai01_73540</name>
</gene>
<dbReference type="GO" id="GO:0005576">
    <property type="term" value="C:extracellular region"/>
    <property type="evidence" value="ECO:0007669"/>
    <property type="project" value="TreeGrafter"/>
</dbReference>
<sequence>MRRVTGTARVLGLFAAVAFFAAACGSSRTPVDPASIGNVQAPLPASVNTAPPPANGQAATDCDTRSLAPSSAIPAGSTMAEIKQRGRLIAGVDSSTFLFGFLDPAKGDFEGFDIDIVKQIANALFGDWRDHVQWKAIPSSSREDMLTSGQVDIVVRTYSITCDRLQKVNFSSTYYVAGQRVLVQKSKGFRGLADLRDKKVCSAQDSTSLTNLAKAPERPIPVSVRNWADCLVMLQQGQVDAVSTDDTILAGMARQDPNLEVVGPRLTEEDYGVGIPKGHEDMVRYVNYVLDNVRNGNAWRQSYSAWLSELGSASPPSVTYR</sequence>
<proteinExistence type="inferred from homology"/>
<keyword evidence="9" id="KW-1185">Reference proteome</keyword>
<dbReference type="GO" id="GO:0006865">
    <property type="term" value="P:amino acid transport"/>
    <property type="evidence" value="ECO:0007669"/>
    <property type="project" value="TreeGrafter"/>
</dbReference>
<accession>A0A9W6RB53</accession>
<dbReference type="Gene3D" id="3.40.190.10">
    <property type="entry name" value="Periplasmic binding protein-like II"/>
    <property type="match status" value="2"/>
</dbReference>
<evidence type="ECO:0000256" key="4">
    <source>
        <dbReference type="RuleBase" id="RU003744"/>
    </source>
</evidence>
<dbReference type="CDD" id="cd13690">
    <property type="entry name" value="PBP2_GluB"/>
    <property type="match status" value="1"/>
</dbReference>
<protein>
    <submittedName>
        <fullName evidence="8">ABC transporter substrate-binding protein</fullName>
    </submittedName>
</protein>
<dbReference type="GO" id="GO:0030288">
    <property type="term" value="C:outer membrane-bounded periplasmic space"/>
    <property type="evidence" value="ECO:0007669"/>
    <property type="project" value="TreeGrafter"/>
</dbReference>
<dbReference type="SMART" id="SM00062">
    <property type="entry name" value="PBPb"/>
    <property type="match status" value="1"/>
</dbReference>
<comment type="caution">
    <text evidence="8">The sequence shown here is derived from an EMBL/GenBank/DDBJ whole genome shotgun (WGS) entry which is preliminary data.</text>
</comment>
<dbReference type="Proteomes" id="UP001165136">
    <property type="component" value="Unassembled WGS sequence"/>
</dbReference>
<comment type="similarity">
    <text evidence="1 4">Belongs to the bacterial solute-binding protein 3 family.</text>
</comment>
<evidence type="ECO:0000313" key="8">
    <source>
        <dbReference type="EMBL" id="GLY70735.1"/>
    </source>
</evidence>
<dbReference type="PANTHER" id="PTHR30085:SF6">
    <property type="entry name" value="ABC TRANSPORTER GLUTAMINE-BINDING PROTEIN GLNH"/>
    <property type="match status" value="1"/>
</dbReference>
<dbReference type="InterPro" id="IPR051455">
    <property type="entry name" value="Bact_solute-bind_prot3"/>
</dbReference>
<reference evidence="8" key="1">
    <citation type="submission" date="2023-03" db="EMBL/GenBank/DDBJ databases">
        <title>Amycolatopsis taiwanensis NBRC 103393.</title>
        <authorList>
            <person name="Ichikawa N."/>
            <person name="Sato H."/>
            <person name="Tonouchi N."/>
        </authorList>
    </citation>
    <scope>NUCLEOTIDE SEQUENCE</scope>
    <source>
        <strain evidence="8">NBRC 103393</strain>
    </source>
</reference>
<feature type="chain" id="PRO_5040908784" evidence="6">
    <location>
        <begin position="24"/>
        <end position="321"/>
    </location>
</feature>
<dbReference type="SUPFAM" id="SSF53850">
    <property type="entry name" value="Periplasmic binding protein-like II"/>
    <property type="match status" value="1"/>
</dbReference>
<keyword evidence="3 6" id="KW-0732">Signal</keyword>
<dbReference type="InterPro" id="IPR018313">
    <property type="entry name" value="SBP_3_CS"/>
</dbReference>
<dbReference type="EMBL" id="BSTI01000026">
    <property type="protein sequence ID" value="GLY70735.1"/>
    <property type="molecule type" value="Genomic_DNA"/>
</dbReference>
<feature type="signal peptide" evidence="6">
    <location>
        <begin position="1"/>
        <end position="23"/>
    </location>
</feature>
<dbReference type="Pfam" id="PF00497">
    <property type="entry name" value="SBP_bac_3"/>
    <property type="match status" value="1"/>
</dbReference>
<name>A0A9W6RB53_9PSEU</name>
<evidence type="ECO:0000256" key="6">
    <source>
        <dbReference type="SAM" id="SignalP"/>
    </source>
</evidence>
<dbReference type="PROSITE" id="PS51257">
    <property type="entry name" value="PROKAR_LIPOPROTEIN"/>
    <property type="match status" value="1"/>
</dbReference>
<keyword evidence="2" id="KW-0813">Transport</keyword>